<proteinExistence type="predicted"/>
<dbReference type="Gene3D" id="3.40.630.30">
    <property type="match status" value="1"/>
</dbReference>
<feature type="domain" description="N-acetyltransferase" evidence="1">
    <location>
        <begin position="18"/>
        <end position="168"/>
    </location>
</feature>
<accession>A0ABQ5JRJ2</accession>
<dbReference type="Pfam" id="PF13302">
    <property type="entry name" value="Acetyltransf_3"/>
    <property type="match status" value="1"/>
</dbReference>
<keyword evidence="3" id="KW-1185">Reference proteome</keyword>
<dbReference type="PROSITE" id="PS51186">
    <property type="entry name" value="GNAT"/>
    <property type="match status" value="1"/>
</dbReference>
<name>A0ABQ5JRJ2_9LACO</name>
<sequence length="177" mass="20297">MKSLFKTERLLLTEAYPGDATYFARHQLDDNFAQLSAWDVETPRSPQRFINMLNATNPTHFIFVMRLQSTDQPLGWIELTNVSLADQTAELGIGIFVGAQRNHGYGREAIEGLLTWGFGELGLFKINLSVNENNPMAIHVYEQVGFKREATDREALLADGRWLDRYVYGLLRSDWRQ</sequence>
<dbReference type="InterPro" id="IPR000182">
    <property type="entry name" value="GNAT_dom"/>
</dbReference>
<dbReference type="Proteomes" id="UP001628078">
    <property type="component" value="Unassembled WGS sequence"/>
</dbReference>
<dbReference type="PANTHER" id="PTHR43415:SF3">
    <property type="entry name" value="GNAT-FAMILY ACETYLTRANSFERASE"/>
    <property type="match status" value="1"/>
</dbReference>
<dbReference type="RefSeq" id="WP_407883291.1">
    <property type="nucleotide sequence ID" value="NZ_BQXO01000002.1"/>
</dbReference>
<gene>
    <name evidence="2" type="ORF">JCM31185_10590</name>
</gene>
<dbReference type="InterPro" id="IPR016181">
    <property type="entry name" value="Acyl_CoA_acyltransferase"/>
</dbReference>
<organism evidence="2 3">
    <name type="scientific">Furfurilactobacillus curtus</name>
    <dbReference type="NCBI Taxonomy" id="1746200"/>
    <lineage>
        <taxon>Bacteria</taxon>
        <taxon>Bacillati</taxon>
        <taxon>Bacillota</taxon>
        <taxon>Bacilli</taxon>
        <taxon>Lactobacillales</taxon>
        <taxon>Lactobacillaceae</taxon>
        <taxon>Furfurilactobacillus</taxon>
    </lineage>
</organism>
<protein>
    <submittedName>
        <fullName evidence="2">Acetyltransferase</fullName>
    </submittedName>
</protein>
<evidence type="ECO:0000259" key="1">
    <source>
        <dbReference type="PROSITE" id="PS51186"/>
    </source>
</evidence>
<dbReference type="PANTHER" id="PTHR43415">
    <property type="entry name" value="SPERMIDINE N(1)-ACETYLTRANSFERASE"/>
    <property type="match status" value="1"/>
</dbReference>
<evidence type="ECO:0000313" key="3">
    <source>
        <dbReference type="Proteomes" id="UP001628078"/>
    </source>
</evidence>
<reference evidence="2 3" key="1">
    <citation type="submission" date="2022-03" db="EMBL/GenBank/DDBJ databases">
        <title>Draft genome sequence of Furfurilactobacillus curtus JCM 31185.</title>
        <authorList>
            <person name="Suzuki S."/>
            <person name="Endo A."/>
            <person name="Kajikawa A."/>
        </authorList>
    </citation>
    <scope>NUCLEOTIDE SEQUENCE [LARGE SCALE GENOMIC DNA]</scope>
    <source>
        <strain evidence="2 3">JCM 31185</strain>
    </source>
</reference>
<comment type="caution">
    <text evidence="2">The sequence shown here is derived from an EMBL/GenBank/DDBJ whole genome shotgun (WGS) entry which is preliminary data.</text>
</comment>
<dbReference type="EMBL" id="BQXO01000002">
    <property type="protein sequence ID" value="GKT05771.1"/>
    <property type="molecule type" value="Genomic_DNA"/>
</dbReference>
<evidence type="ECO:0000313" key="2">
    <source>
        <dbReference type="EMBL" id="GKT05771.1"/>
    </source>
</evidence>
<dbReference type="SUPFAM" id="SSF55729">
    <property type="entry name" value="Acyl-CoA N-acyltransferases (Nat)"/>
    <property type="match status" value="1"/>
</dbReference>